<evidence type="ECO:0000313" key="3">
    <source>
        <dbReference type="Proteomes" id="UP001497623"/>
    </source>
</evidence>
<name>A0AAV2R9H7_MEGNR</name>
<dbReference type="AlphaFoldDB" id="A0AAV2R9H7"/>
<dbReference type="EMBL" id="CAXKWB010017425">
    <property type="protein sequence ID" value="CAL4118835.1"/>
    <property type="molecule type" value="Genomic_DNA"/>
</dbReference>
<evidence type="ECO:0000313" key="2">
    <source>
        <dbReference type="EMBL" id="CAL4118835.1"/>
    </source>
</evidence>
<evidence type="ECO:0000256" key="1">
    <source>
        <dbReference type="SAM" id="SignalP"/>
    </source>
</evidence>
<dbReference type="Gene3D" id="3.10.450.10">
    <property type="match status" value="1"/>
</dbReference>
<feature type="non-terminal residue" evidence="2">
    <location>
        <position position="1"/>
    </location>
</feature>
<accession>A0AAV2R9H7</accession>
<dbReference type="SUPFAM" id="SSF54403">
    <property type="entry name" value="Cystatin/monellin"/>
    <property type="match status" value="1"/>
</dbReference>
<keyword evidence="1" id="KW-0732">Signal</keyword>
<protein>
    <submittedName>
        <fullName evidence="2">Uncharacterized protein</fullName>
    </submittedName>
</protein>
<feature type="signal peptide" evidence="1">
    <location>
        <begin position="1"/>
        <end position="28"/>
    </location>
</feature>
<sequence>SSNTVTMERVSYLLLVAVLTLLGEPGLGIEDDLRGQERELEGVDVIYRCPISRRCDKEGGTCQRKGTCAGNYTSSCSSLECDCCLPHIEWTCNKQCSDSGTDGVCAVSKPPGGEWITHGPCEGGLGCTCYTPLVPFHFGGWSPVNPADERVQNLLEPLKQEVEKMIPKPVDDFKVISYRIVIVGWNIFAKVRISVNSNIHISVFSQPKTNILNLTDVWYN</sequence>
<gene>
    <name evidence="2" type="ORF">MNOR_LOCUS21539</name>
</gene>
<dbReference type="Proteomes" id="UP001497623">
    <property type="component" value="Unassembled WGS sequence"/>
</dbReference>
<keyword evidence="3" id="KW-1185">Reference proteome</keyword>
<organism evidence="2 3">
    <name type="scientific">Meganyctiphanes norvegica</name>
    <name type="common">Northern krill</name>
    <name type="synonym">Thysanopoda norvegica</name>
    <dbReference type="NCBI Taxonomy" id="48144"/>
    <lineage>
        <taxon>Eukaryota</taxon>
        <taxon>Metazoa</taxon>
        <taxon>Ecdysozoa</taxon>
        <taxon>Arthropoda</taxon>
        <taxon>Crustacea</taxon>
        <taxon>Multicrustacea</taxon>
        <taxon>Malacostraca</taxon>
        <taxon>Eumalacostraca</taxon>
        <taxon>Eucarida</taxon>
        <taxon>Euphausiacea</taxon>
        <taxon>Euphausiidae</taxon>
        <taxon>Meganyctiphanes</taxon>
    </lineage>
</organism>
<reference evidence="2 3" key="1">
    <citation type="submission" date="2024-05" db="EMBL/GenBank/DDBJ databases">
        <authorList>
            <person name="Wallberg A."/>
        </authorList>
    </citation>
    <scope>NUCLEOTIDE SEQUENCE [LARGE SCALE GENOMIC DNA]</scope>
</reference>
<comment type="caution">
    <text evidence="2">The sequence shown here is derived from an EMBL/GenBank/DDBJ whole genome shotgun (WGS) entry which is preliminary data.</text>
</comment>
<feature type="chain" id="PRO_5043954507" evidence="1">
    <location>
        <begin position="29"/>
        <end position="220"/>
    </location>
</feature>
<dbReference type="InterPro" id="IPR046350">
    <property type="entry name" value="Cystatin_sf"/>
</dbReference>
<proteinExistence type="predicted"/>